<dbReference type="AlphaFoldDB" id="R9GU29"/>
<protein>
    <submittedName>
        <fullName evidence="3">Glycosyl transferase, group 1</fullName>
    </submittedName>
</protein>
<evidence type="ECO:0000313" key="4">
    <source>
        <dbReference type="Proteomes" id="UP000014174"/>
    </source>
</evidence>
<reference evidence="3 4" key="1">
    <citation type="journal article" date="2013" name="Genome Announc.">
        <title>Draft Genome Sequence of Arcticibacter svalbardensis Strain MN12-7T, a Member of the Family Sphingobacteriaceae Isolated from an Arctic Soil Sample.</title>
        <authorList>
            <person name="Shivaji S."/>
            <person name="Ara S."/>
            <person name="Prasad S."/>
            <person name="Manasa B.P."/>
            <person name="Begum Z."/>
            <person name="Singh A."/>
            <person name="Kumar Pinnaka A."/>
        </authorList>
    </citation>
    <scope>NUCLEOTIDE SEQUENCE [LARGE SCALE GENOMIC DNA]</scope>
    <source>
        <strain evidence="3 4">MN12-7</strain>
    </source>
</reference>
<dbReference type="SUPFAM" id="SSF53756">
    <property type="entry name" value="UDP-Glycosyltransferase/glycogen phosphorylase"/>
    <property type="match status" value="1"/>
</dbReference>
<dbReference type="OrthoDB" id="9771846at2"/>
<keyword evidence="4" id="KW-1185">Reference proteome</keyword>
<dbReference type="STRING" id="1150600.ADIARSV_1745"/>
<comment type="caution">
    <text evidence="3">The sequence shown here is derived from an EMBL/GenBank/DDBJ whole genome shotgun (WGS) entry which is preliminary data.</text>
</comment>
<dbReference type="CDD" id="cd03801">
    <property type="entry name" value="GT4_PimA-like"/>
    <property type="match status" value="1"/>
</dbReference>
<proteinExistence type="predicted"/>
<evidence type="ECO:0000259" key="2">
    <source>
        <dbReference type="Pfam" id="PF00534"/>
    </source>
</evidence>
<gene>
    <name evidence="3" type="ORF">ADIARSV_1745</name>
</gene>
<dbReference type="GO" id="GO:0009103">
    <property type="term" value="P:lipopolysaccharide biosynthetic process"/>
    <property type="evidence" value="ECO:0007669"/>
    <property type="project" value="TreeGrafter"/>
</dbReference>
<dbReference type="RefSeq" id="WP_016194981.1">
    <property type="nucleotide sequence ID" value="NZ_AQPN01000068.1"/>
</dbReference>
<name>R9GU29_9SPHI</name>
<evidence type="ECO:0000313" key="3">
    <source>
        <dbReference type="EMBL" id="EOR95045.1"/>
    </source>
</evidence>
<dbReference type="Pfam" id="PF00534">
    <property type="entry name" value="Glycos_transf_1"/>
    <property type="match status" value="1"/>
</dbReference>
<accession>R9GU29</accession>
<dbReference type="Gene3D" id="3.40.50.2000">
    <property type="entry name" value="Glycogen Phosphorylase B"/>
    <property type="match status" value="2"/>
</dbReference>
<dbReference type="Proteomes" id="UP000014174">
    <property type="component" value="Unassembled WGS sequence"/>
</dbReference>
<evidence type="ECO:0000256" key="1">
    <source>
        <dbReference type="ARBA" id="ARBA00022679"/>
    </source>
</evidence>
<dbReference type="EMBL" id="AQPN01000068">
    <property type="protein sequence ID" value="EOR95045.1"/>
    <property type="molecule type" value="Genomic_DNA"/>
</dbReference>
<dbReference type="PANTHER" id="PTHR46401:SF2">
    <property type="entry name" value="GLYCOSYLTRANSFERASE WBBK-RELATED"/>
    <property type="match status" value="1"/>
</dbReference>
<keyword evidence="1 3" id="KW-0808">Transferase</keyword>
<dbReference type="PANTHER" id="PTHR46401">
    <property type="entry name" value="GLYCOSYLTRANSFERASE WBBK-RELATED"/>
    <property type="match status" value="1"/>
</dbReference>
<dbReference type="eggNOG" id="COG0438">
    <property type="taxonomic scope" value="Bacteria"/>
</dbReference>
<feature type="domain" description="Glycosyl transferase family 1" evidence="2">
    <location>
        <begin position="182"/>
        <end position="338"/>
    </location>
</feature>
<sequence>MKVFYLSSSAFSDNQINLLHHFPKEYEITYGVIIPSKNSNYSEKELAEYCNQYHIKLVPFPLKYRFRDPRLLHTYYKIIKTVKKVNPDVIFVANFDQLYLNILLLLLDKKRTIIAMHDVVNHSKTAFNRLTTLGKKVLINRFEKFLTYSQPQAKILKEIFNKKEVYCIPLPLIGFGELPEVKKKEGITFLFFGNILHYKGLDLLLEAVSHLGNKYHNFRLLIAGRCPNWEQQYEPLILNKNQVSAQIGFIENHQIPSYFAEADYIVLPYRDTTQSGPLMIAYNYNVPILASNASGFNEFFESGTSGYMFDLNKPNDLDRLLEEAILRDPNDYLNLKKKQAEYTNAHFSMSKLVQSYQHMFDDVAEQGSGQKIKYETSQG</sequence>
<dbReference type="GO" id="GO:0016757">
    <property type="term" value="F:glycosyltransferase activity"/>
    <property type="evidence" value="ECO:0007669"/>
    <property type="project" value="InterPro"/>
</dbReference>
<organism evidence="3 4">
    <name type="scientific">Arcticibacter svalbardensis MN12-7</name>
    <dbReference type="NCBI Taxonomy" id="1150600"/>
    <lineage>
        <taxon>Bacteria</taxon>
        <taxon>Pseudomonadati</taxon>
        <taxon>Bacteroidota</taxon>
        <taxon>Sphingobacteriia</taxon>
        <taxon>Sphingobacteriales</taxon>
        <taxon>Sphingobacteriaceae</taxon>
        <taxon>Arcticibacter</taxon>
    </lineage>
</organism>
<dbReference type="InterPro" id="IPR001296">
    <property type="entry name" value="Glyco_trans_1"/>
</dbReference>